<evidence type="ECO:0000313" key="6">
    <source>
        <dbReference type="EMBL" id="MZR13173.1"/>
    </source>
</evidence>
<dbReference type="Gene3D" id="2.60.40.3500">
    <property type="match status" value="1"/>
</dbReference>
<dbReference type="EMBL" id="WTUX01000011">
    <property type="protein sequence ID" value="MZR13173.1"/>
    <property type="molecule type" value="Genomic_DNA"/>
</dbReference>
<proteinExistence type="predicted"/>
<dbReference type="GO" id="GO:0030288">
    <property type="term" value="C:outer membrane-bounded periplasmic space"/>
    <property type="evidence" value="ECO:0007669"/>
    <property type="project" value="TreeGrafter"/>
</dbReference>
<organism evidence="6 7">
    <name type="scientific">Maritimibacter harenae</name>
    <dbReference type="NCBI Taxonomy" id="2606218"/>
    <lineage>
        <taxon>Bacteria</taxon>
        <taxon>Pseudomonadati</taxon>
        <taxon>Pseudomonadota</taxon>
        <taxon>Alphaproteobacteria</taxon>
        <taxon>Rhodobacterales</taxon>
        <taxon>Roseobacteraceae</taxon>
        <taxon>Maritimibacter</taxon>
    </lineage>
</organism>
<gene>
    <name evidence="6" type="ORF">GQE99_09105</name>
</gene>
<dbReference type="AlphaFoldDB" id="A0A845M6R0"/>
<keyword evidence="4" id="KW-0732">Signal</keyword>
<evidence type="ECO:0000256" key="2">
    <source>
        <dbReference type="ARBA" id="ARBA00011901"/>
    </source>
</evidence>
<evidence type="ECO:0000259" key="5">
    <source>
        <dbReference type="SMART" id="SM00646"/>
    </source>
</evidence>
<keyword evidence="7" id="KW-1185">Reference proteome</keyword>
<feature type="domain" description="MurNAc-LAA" evidence="5">
    <location>
        <begin position="230"/>
        <end position="385"/>
    </location>
</feature>
<dbReference type="SMART" id="SM00646">
    <property type="entry name" value="Ami_3"/>
    <property type="match status" value="1"/>
</dbReference>
<reference evidence="6 7" key="1">
    <citation type="submission" date="2019-12" db="EMBL/GenBank/DDBJ databases">
        <title>Maritimibacter sp. nov. sp. isolated from sea sand.</title>
        <authorList>
            <person name="Kim J."/>
            <person name="Jeong S.E."/>
            <person name="Jung H.S."/>
            <person name="Jeon C.O."/>
        </authorList>
    </citation>
    <scope>NUCLEOTIDE SEQUENCE [LARGE SCALE GENOMIC DNA]</scope>
    <source>
        <strain evidence="6 7">DP07</strain>
    </source>
</reference>
<dbReference type="InterPro" id="IPR050695">
    <property type="entry name" value="N-acetylmuramoyl_amidase_3"/>
</dbReference>
<dbReference type="Pfam" id="PF01520">
    <property type="entry name" value="Amidase_3"/>
    <property type="match status" value="1"/>
</dbReference>
<keyword evidence="3" id="KW-0378">Hydrolase</keyword>
<accession>A0A845M6R0</accession>
<comment type="catalytic activity">
    <reaction evidence="1">
        <text>Hydrolyzes the link between N-acetylmuramoyl residues and L-amino acid residues in certain cell-wall glycopeptides.</text>
        <dbReference type="EC" id="3.5.1.28"/>
    </reaction>
</comment>
<evidence type="ECO:0000313" key="7">
    <source>
        <dbReference type="Proteomes" id="UP000467322"/>
    </source>
</evidence>
<dbReference type="Gene3D" id="3.40.630.40">
    <property type="entry name" value="Zn-dependent exopeptidases"/>
    <property type="match status" value="1"/>
</dbReference>
<dbReference type="GO" id="GO:0008745">
    <property type="term" value="F:N-acetylmuramoyl-L-alanine amidase activity"/>
    <property type="evidence" value="ECO:0007669"/>
    <property type="project" value="UniProtKB-EC"/>
</dbReference>
<dbReference type="InterPro" id="IPR002508">
    <property type="entry name" value="MurNAc-LAA_cat"/>
</dbReference>
<evidence type="ECO:0000256" key="4">
    <source>
        <dbReference type="SAM" id="SignalP"/>
    </source>
</evidence>
<dbReference type="RefSeq" id="WP_161351277.1">
    <property type="nucleotide sequence ID" value="NZ_WTUX01000011.1"/>
</dbReference>
<name>A0A845M6R0_9RHOB</name>
<dbReference type="CDD" id="cd02696">
    <property type="entry name" value="MurNAc-LAA"/>
    <property type="match status" value="1"/>
</dbReference>
<sequence length="400" mass="43298">MIRVFLTLVLVAWSTGAWAQGQLSALARLSGDGVTLEERGEGYDLAIEMTRSVPWRVFSLADPARLVVDFAELDWSAIDEDAITSVPGVAALRTGLFRPGWSRMVLTLEAPFLVDAAGMRGTQDAGARVALTLVPTDAATFAEAVGAPESAVFDLAQPPRFKGHDDGRFIVVLDPGHGGIDPGAEREGVREADLMLTFARELKDVLLRQDGIEVVLTRDEDVFVPLEERVSLARAAGADIFLSLHADALAEGRANGATVYTLAEEATDIASQTLAERHDRADLLAGVDLEETEDSVALVLMDLARTETQPRSEKLADALVDGIRDATGATYKTPRLKAGFSVLKAPDIPSALIELGFLSSRRDREKMTDPAWRLKAAEGIRDGILTWSLEDEAARDRLRR</sequence>
<comment type="caution">
    <text evidence="6">The sequence shown here is derived from an EMBL/GenBank/DDBJ whole genome shotgun (WGS) entry which is preliminary data.</text>
</comment>
<dbReference type="SUPFAM" id="SSF53187">
    <property type="entry name" value="Zn-dependent exopeptidases"/>
    <property type="match status" value="1"/>
</dbReference>
<evidence type="ECO:0000256" key="3">
    <source>
        <dbReference type="ARBA" id="ARBA00022801"/>
    </source>
</evidence>
<dbReference type="Pfam" id="PF11741">
    <property type="entry name" value="AMIN"/>
    <property type="match status" value="1"/>
</dbReference>
<dbReference type="Proteomes" id="UP000467322">
    <property type="component" value="Unassembled WGS sequence"/>
</dbReference>
<protein>
    <recommendedName>
        <fullName evidence="2">N-acetylmuramoyl-L-alanine amidase</fullName>
        <ecNumber evidence="2">3.5.1.28</ecNumber>
    </recommendedName>
</protein>
<feature type="chain" id="PRO_5032386958" description="N-acetylmuramoyl-L-alanine amidase" evidence="4">
    <location>
        <begin position="20"/>
        <end position="400"/>
    </location>
</feature>
<dbReference type="PANTHER" id="PTHR30404:SF0">
    <property type="entry name" value="N-ACETYLMURAMOYL-L-ALANINE AMIDASE AMIC"/>
    <property type="match status" value="1"/>
</dbReference>
<dbReference type="InterPro" id="IPR021731">
    <property type="entry name" value="AMIN_dom"/>
</dbReference>
<dbReference type="GO" id="GO:0009253">
    <property type="term" value="P:peptidoglycan catabolic process"/>
    <property type="evidence" value="ECO:0007669"/>
    <property type="project" value="InterPro"/>
</dbReference>
<dbReference type="EC" id="3.5.1.28" evidence="2"/>
<evidence type="ECO:0000256" key="1">
    <source>
        <dbReference type="ARBA" id="ARBA00001561"/>
    </source>
</evidence>
<feature type="signal peptide" evidence="4">
    <location>
        <begin position="1"/>
        <end position="19"/>
    </location>
</feature>
<dbReference type="PANTHER" id="PTHR30404">
    <property type="entry name" value="N-ACETYLMURAMOYL-L-ALANINE AMIDASE"/>
    <property type="match status" value="1"/>
</dbReference>